<evidence type="ECO:0000256" key="5">
    <source>
        <dbReference type="PROSITE-ProRule" id="PRU00192"/>
    </source>
</evidence>
<reference evidence="7" key="1">
    <citation type="submission" date="2018-11" db="EMBL/GenBank/DDBJ databases">
        <authorList>
            <person name="Alioto T."/>
            <person name="Alioto T."/>
        </authorList>
    </citation>
    <scope>NUCLEOTIDE SEQUENCE</scope>
</reference>
<dbReference type="PROSITE" id="PS50002">
    <property type="entry name" value="SH3"/>
    <property type="match status" value="1"/>
</dbReference>
<accession>A0A8B6GM00</accession>
<comment type="subcellular location">
    <subcellularLocation>
        <location evidence="1">Membrane</location>
        <topology evidence="1">Peripheral membrane protein</topology>
    </subcellularLocation>
</comment>
<evidence type="ECO:0000256" key="3">
    <source>
        <dbReference type="ARBA" id="ARBA00023054"/>
    </source>
</evidence>
<organism evidence="7 8">
    <name type="scientific">Mytilus galloprovincialis</name>
    <name type="common">Mediterranean mussel</name>
    <dbReference type="NCBI Taxonomy" id="29158"/>
    <lineage>
        <taxon>Eukaryota</taxon>
        <taxon>Metazoa</taxon>
        <taxon>Spiralia</taxon>
        <taxon>Lophotrochozoa</taxon>
        <taxon>Mollusca</taxon>
        <taxon>Bivalvia</taxon>
        <taxon>Autobranchia</taxon>
        <taxon>Pteriomorphia</taxon>
        <taxon>Mytilida</taxon>
        <taxon>Mytiloidea</taxon>
        <taxon>Mytilidae</taxon>
        <taxon>Mytilinae</taxon>
        <taxon>Mytilus</taxon>
    </lineage>
</organism>
<dbReference type="PANTHER" id="PTHR14167:SF81">
    <property type="entry name" value="ENDOPHILIN-A"/>
    <property type="match status" value="1"/>
</dbReference>
<dbReference type="PANTHER" id="PTHR14167">
    <property type="entry name" value="SH3 DOMAIN-CONTAINING"/>
    <property type="match status" value="1"/>
</dbReference>
<evidence type="ECO:0000313" key="7">
    <source>
        <dbReference type="EMBL" id="VDI65739.1"/>
    </source>
</evidence>
<proteinExistence type="predicted"/>
<keyword evidence="2 5" id="KW-0728">SH3 domain</keyword>
<dbReference type="InterPro" id="IPR001452">
    <property type="entry name" value="SH3_domain"/>
</dbReference>
<dbReference type="EMBL" id="UYJE01008641">
    <property type="protein sequence ID" value="VDI65739.1"/>
    <property type="molecule type" value="Genomic_DNA"/>
</dbReference>
<feature type="domain" description="SH3" evidence="6">
    <location>
        <begin position="37"/>
        <end position="96"/>
    </location>
</feature>
<dbReference type="SMART" id="SM00326">
    <property type="entry name" value="SH3"/>
    <property type="match status" value="2"/>
</dbReference>
<name>A0A8B6GM00_MYTGA</name>
<gene>
    <name evidence="7" type="ORF">MGAL_10B051880</name>
</gene>
<evidence type="ECO:0000256" key="4">
    <source>
        <dbReference type="ARBA" id="ARBA00023136"/>
    </source>
</evidence>
<dbReference type="Pfam" id="PF07653">
    <property type="entry name" value="SH3_2"/>
    <property type="match status" value="2"/>
</dbReference>
<dbReference type="CDD" id="cd00174">
    <property type="entry name" value="SH3"/>
    <property type="match status" value="1"/>
</dbReference>
<evidence type="ECO:0000256" key="2">
    <source>
        <dbReference type="ARBA" id="ARBA00022443"/>
    </source>
</evidence>
<evidence type="ECO:0000259" key="6">
    <source>
        <dbReference type="PROSITE" id="PS50002"/>
    </source>
</evidence>
<dbReference type="AlphaFoldDB" id="A0A8B6GM00"/>
<dbReference type="Gene3D" id="2.30.30.40">
    <property type="entry name" value="SH3 Domains"/>
    <property type="match status" value="3"/>
</dbReference>
<evidence type="ECO:0000313" key="8">
    <source>
        <dbReference type="Proteomes" id="UP000596742"/>
    </source>
</evidence>
<keyword evidence="4" id="KW-0472">Membrane</keyword>
<dbReference type="InterPro" id="IPR050384">
    <property type="entry name" value="Endophilin_SH3RF"/>
</dbReference>
<keyword evidence="8" id="KW-1185">Reference proteome</keyword>
<dbReference type="Proteomes" id="UP000596742">
    <property type="component" value="Unassembled WGS sequence"/>
</dbReference>
<dbReference type="SUPFAM" id="SSF50044">
    <property type="entry name" value="SH3-domain"/>
    <property type="match status" value="2"/>
</dbReference>
<comment type="caution">
    <text evidence="7">The sequence shown here is derived from an EMBL/GenBank/DDBJ whole genome shotgun (WGS) entry which is preliminary data.</text>
</comment>
<sequence length="281" mass="32474">MQLRKYTYGYTLDFIISDIPDTGQSTDDNSLYLNFELTDTYVEAINNFDKRRPGDLTIQTGDIITFVKVYEDGYMEGRLGEDEGLFPVSSVKTSVDKRLQITRRTLDASNETNTLDLEVGTIVSFINKSSDWYWVEYDGKKGWIPADSTEKLSDMAQEEYVEALVDSDNNEKSFHKGDIITVTDRKRDGYRDMIEGRIGTMEINLPAKHVKLYDNNPERLLQVIATNQCNYVGILKVEIGKTVKLKNKYRNYYWVEFEEHEGWIEVDCVRFAPRNEGKLGQ</sequence>
<evidence type="ECO:0000256" key="1">
    <source>
        <dbReference type="ARBA" id="ARBA00004170"/>
    </source>
</evidence>
<protein>
    <recommendedName>
        <fullName evidence="6">SH3 domain-containing protein</fullName>
    </recommendedName>
</protein>
<dbReference type="OrthoDB" id="6250593at2759"/>
<keyword evidence="3" id="KW-0175">Coiled coil</keyword>
<dbReference type="InterPro" id="IPR036028">
    <property type="entry name" value="SH3-like_dom_sf"/>
</dbReference>